<keyword evidence="3" id="KW-1185">Reference proteome</keyword>
<keyword evidence="1" id="KW-1133">Transmembrane helix</keyword>
<protein>
    <submittedName>
        <fullName evidence="2">Uncharacterized protein</fullName>
    </submittedName>
</protein>
<dbReference type="AlphaFoldDB" id="A0A8B9PQW9"/>
<sequence length="151" mass="17670">FGPSRSSSHARLDSAEDYFSHRHKTQILYYYKALFTKGQFLHFIAVCKRLPDFISISCTSDFIPVCFVLRPGKLMLFILKRSFFFIVIHSYFTMIAIELYKLIRQTLPFVKVLYGCVPHPFALGELRCCGRLSPLIQLHKMRLTLHWESCV</sequence>
<keyword evidence="1" id="KW-0472">Membrane</keyword>
<reference evidence="2" key="2">
    <citation type="submission" date="2025-09" db="UniProtKB">
        <authorList>
            <consortium name="Ensembl"/>
        </authorList>
    </citation>
    <scope>IDENTIFICATION</scope>
</reference>
<organism evidence="2 3">
    <name type="scientific">Apteryx owenii</name>
    <name type="common">Little spotted kiwi</name>
    <dbReference type="NCBI Taxonomy" id="8824"/>
    <lineage>
        <taxon>Eukaryota</taxon>
        <taxon>Metazoa</taxon>
        <taxon>Chordata</taxon>
        <taxon>Craniata</taxon>
        <taxon>Vertebrata</taxon>
        <taxon>Euteleostomi</taxon>
        <taxon>Archelosauria</taxon>
        <taxon>Archosauria</taxon>
        <taxon>Dinosauria</taxon>
        <taxon>Saurischia</taxon>
        <taxon>Theropoda</taxon>
        <taxon>Coelurosauria</taxon>
        <taxon>Aves</taxon>
        <taxon>Palaeognathae</taxon>
        <taxon>Apterygiformes</taxon>
        <taxon>Apterygidae</taxon>
        <taxon>Apteryx</taxon>
    </lineage>
</organism>
<reference evidence="2" key="1">
    <citation type="submission" date="2025-08" db="UniProtKB">
        <authorList>
            <consortium name="Ensembl"/>
        </authorList>
    </citation>
    <scope>IDENTIFICATION</scope>
</reference>
<feature type="transmembrane region" description="Helical" evidence="1">
    <location>
        <begin position="83"/>
        <end position="103"/>
    </location>
</feature>
<accession>A0A8B9PQW9</accession>
<keyword evidence="1" id="KW-0812">Transmembrane</keyword>
<evidence type="ECO:0000256" key="1">
    <source>
        <dbReference type="SAM" id="Phobius"/>
    </source>
</evidence>
<name>A0A8B9PQW9_APTOW</name>
<proteinExistence type="predicted"/>
<evidence type="ECO:0000313" key="3">
    <source>
        <dbReference type="Proteomes" id="UP000694424"/>
    </source>
</evidence>
<dbReference type="Ensembl" id="ENSAOWT00000015202.1">
    <property type="protein sequence ID" value="ENSAOWP00000013387.1"/>
    <property type="gene ID" value="ENSAOWG00000009125.1"/>
</dbReference>
<dbReference type="Proteomes" id="UP000694424">
    <property type="component" value="Unplaced"/>
</dbReference>
<evidence type="ECO:0000313" key="2">
    <source>
        <dbReference type="Ensembl" id="ENSAOWP00000013387.1"/>
    </source>
</evidence>